<evidence type="ECO:0000256" key="5">
    <source>
        <dbReference type="ARBA" id="ARBA00023242"/>
    </source>
</evidence>
<keyword evidence="5" id="KW-0539">Nucleus</keyword>
<comment type="subcellular location">
    <subcellularLocation>
        <location evidence="2">Chromosome</location>
        <location evidence="2">Centromere</location>
        <location evidence="2">Kinetochore</location>
    </subcellularLocation>
    <subcellularLocation>
        <location evidence="1">Nucleus</location>
    </subcellularLocation>
</comment>
<evidence type="ECO:0000313" key="10">
    <source>
        <dbReference type="EMBL" id="ODV93441.1"/>
    </source>
</evidence>
<evidence type="ECO:0000313" key="11">
    <source>
        <dbReference type="Proteomes" id="UP000094236"/>
    </source>
</evidence>
<dbReference type="GO" id="GO:0051382">
    <property type="term" value="P:kinetochore assembly"/>
    <property type="evidence" value="ECO:0007669"/>
    <property type="project" value="InterPro"/>
</dbReference>
<comment type="similarity">
    <text evidence="7">Belongs to the CENP-H/MCM16 family.</text>
</comment>
<dbReference type="GO" id="GO:0005634">
    <property type="term" value="C:nucleus"/>
    <property type="evidence" value="ECO:0007669"/>
    <property type="project" value="UniProtKB-SubCell"/>
</dbReference>
<evidence type="ECO:0000256" key="2">
    <source>
        <dbReference type="ARBA" id="ARBA00004629"/>
    </source>
</evidence>
<evidence type="ECO:0000256" key="8">
    <source>
        <dbReference type="SAM" id="MobiDB-lite"/>
    </source>
</evidence>
<keyword evidence="11" id="KW-1185">Reference proteome</keyword>
<dbReference type="GO" id="GO:0000776">
    <property type="term" value="C:kinetochore"/>
    <property type="evidence" value="ECO:0007669"/>
    <property type="project" value="UniProtKB-KW"/>
</dbReference>
<keyword evidence="3" id="KW-0158">Chromosome</keyword>
<evidence type="ECO:0000256" key="3">
    <source>
        <dbReference type="ARBA" id="ARBA00022454"/>
    </source>
</evidence>
<keyword evidence="6" id="KW-0137">Centromere</keyword>
<dbReference type="EMBL" id="KV454018">
    <property type="protein sequence ID" value="ODV93441.1"/>
    <property type="molecule type" value="Genomic_DNA"/>
</dbReference>
<dbReference type="AlphaFoldDB" id="A0A1E4TNX6"/>
<evidence type="ECO:0000259" key="9">
    <source>
        <dbReference type="Pfam" id="PF05837"/>
    </source>
</evidence>
<organism evidence="10 11">
    <name type="scientific">Pachysolen tannophilus NRRL Y-2460</name>
    <dbReference type="NCBI Taxonomy" id="669874"/>
    <lineage>
        <taxon>Eukaryota</taxon>
        <taxon>Fungi</taxon>
        <taxon>Dikarya</taxon>
        <taxon>Ascomycota</taxon>
        <taxon>Saccharomycotina</taxon>
        <taxon>Pichiomycetes</taxon>
        <taxon>Pachysolenaceae</taxon>
        <taxon>Pachysolen</taxon>
    </lineage>
</organism>
<protein>
    <recommendedName>
        <fullName evidence="9">Centromere protein H C-terminal domain-containing protein</fullName>
    </recommendedName>
</protein>
<evidence type="ECO:0000256" key="7">
    <source>
        <dbReference type="ARBA" id="ARBA00025735"/>
    </source>
</evidence>
<feature type="domain" description="Centromere protein H C-terminal" evidence="9">
    <location>
        <begin position="99"/>
        <end position="263"/>
    </location>
</feature>
<keyword evidence="4" id="KW-0995">Kinetochore</keyword>
<feature type="compositionally biased region" description="Acidic residues" evidence="8">
    <location>
        <begin position="268"/>
        <end position="278"/>
    </location>
</feature>
<feature type="region of interest" description="Disordered" evidence="8">
    <location>
        <begin position="268"/>
        <end position="314"/>
    </location>
</feature>
<sequence length="314" mass="36679">MIEYEKDTVVMERKEEEESLEARYASLHQDLIALVDKITILKTEQEIASNWDKNRLNDEFNELINQKLDPIIFLHLNKKNRNDSGSDKEDIVKLNAFLKNLIEIKNLIFEQSLITLPILNSINNNKNNNDNNNNSILKEKALLEKVNVRDELSLEYMKENVEIQENVKLLYESKLKLSKTIINYKQKLNKLNEILVKNQEMDQHQALQDDKMMKKNLKKTLKIYRKYKLRSTILSELIISIISSTGLNWSQDEYLKEVVLYCGDYGEDEDEDEDEMELYYDQSKLDEISDDSDIESGDISGDISGEAPSDDKEI</sequence>
<dbReference type="InterPro" id="IPR008426">
    <property type="entry name" value="CENP-H_C"/>
</dbReference>
<evidence type="ECO:0000256" key="6">
    <source>
        <dbReference type="ARBA" id="ARBA00023328"/>
    </source>
</evidence>
<evidence type="ECO:0000256" key="1">
    <source>
        <dbReference type="ARBA" id="ARBA00004123"/>
    </source>
</evidence>
<name>A0A1E4TNX6_PACTA</name>
<dbReference type="Pfam" id="PF05837">
    <property type="entry name" value="CENP-H"/>
    <property type="match status" value="1"/>
</dbReference>
<evidence type="ECO:0000256" key="4">
    <source>
        <dbReference type="ARBA" id="ARBA00022838"/>
    </source>
</evidence>
<dbReference type="Proteomes" id="UP000094236">
    <property type="component" value="Unassembled WGS sequence"/>
</dbReference>
<proteinExistence type="inferred from homology"/>
<feature type="compositionally biased region" description="Low complexity" evidence="8">
    <location>
        <begin position="297"/>
        <end position="306"/>
    </location>
</feature>
<reference evidence="11" key="1">
    <citation type="submission" date="2016-05" db="EMBL/GenBank/DDBJ databases">
        <title>Comparative genomics of biotechnologically important yeasts.</title>
        <authorList>
            <consortium name="DOE Joint Genome Institute"/>
            <person name="Riley R."/>
            <person name="Haridas S."/>
            <person name="Wolfe K.H."/>
            <person name="Lopes M.R."/>
            <person name="Hittinger C.T."/>
            <person name="Goker M."/>
            <person name="Salamov A."/>
            <person name="Wisecaver J."/>
            <person name="Long T.M."/>
            <person name="Aerts A.L."/>
            <person name="Barry K."/>
            <person name="Choi C."/>
            <person name="Clum A."/>
            <person name="Coughlan A.Y."/>
            <person name="Deshpande S."/>
            <person name="Douglass A.P."/>
            <person name="Hanson S.J."/>
            <person name="Klenk H.-P."/>
            <person name="Labutti K."/>
            <person name="Lapidus A."/>
            <person name="Lindquist E."/>
            <person name="Lipzen A."/>
            <person name="Meier-Kolthoff J.P."/>
            <person name="Ohm R.A."/>
            <person name="Otillar R.P."/>
            <person name="Pangilinan J."/>
            <person name="Peng Y."/>
            <person name="Rokas A."/>
            <person name="Rosa C.A."/>
            <person name="Scheuner C."/>
            <person name="Sibirny A.A."/>
            <person name="Slot J.C."/>
            <person name="Stielow J.B."/>
            <person name="Sun H."/>
            <person name="Kurtzman C.P."/>
            <person name="Blackwell M."/>
            <person name="Grigoriev I.V."/>
            <person name="Jeffries T.W."/>
        </authorList>
    </citation>
    <scope>NUCLEOTIDE SEQUENCE [LARGE SCALE GENOMIC DNA]</scope>
    <source>
        <strain evidence="11">NRRL Y-2460</strain>
    </source>
</reference>
<gene>
    <name evidence="10" type="ORF">PACTADRAFT_36059</name>
</gene>
<accession>A0A1E4TNX6</accession>